<dbReference type="SUPFAM" id="SSF50985">
    <property type="entry name" value="RCC1/BLIP-II"/>
    <property type="match status" value="1"/>
</dbReference>
<keyword evidence="1" id="KW-0677">Repeat</keyword>
<evidence type="ECO:0000313" key="3">
    <source>
        <dbReference type="Ensembl" id="ENSMFAP00000030568.2"/>
    </source>
</evidence>
<dbReference type="Pfam" id="PF00415">
    <property type="entry name" value="RCC1"/>
    <property type="match status" value="3"/>
</dbReference>
<dbReference type="Gene3D" id="2.130.10.30">
    <property type="entry name" value="Regulator of chromosome condensation 1/beta-lactamase-inhibitor protein II"/>
    <property type="match status" value="1"/>
</dbReference>
<gene>
    <name evidence="3" type="primary">RCBTB2</name>
</gene>
<dbReference type="GeneTree" id="ENSGT00940000158925"/>
<evidence type="ECO:0000256" key="1">
    <source>
        <dbReference type="ARBA" id="ARBA00022737"/>
    </source>
</evidence>
<dbReference type="AlphaFoldDB" id="A0A2K5W0J0"/>
<reference evidence="3" key="2">
    <citation type="submission" date="2025-08" db="UniProtKB">
        <authorList>
            <consortium name="Ensembl"/>
        </authorList>
    </citation>
    <scope>IDENTIFICATION</scope>
</reference>
<dbReference type="InterPro" id="IPR051625">
    <property type="entry name" value="Signaling_Regulatory_Domain"/>
</dbReference>
<dbReference type="FunFam" id="2.130.10.30:FF:000038">
    <property type="entry name" value="RCC1 and BTB domain-containing protein 2"/>
    <property type="match status" value="1"/>
</dbReference>
<keyword evidence="4" id="KW-1185">Reference proteome</keyword>
<feature type="repeat" description="RCC1" evidence="2">
    <location>
        <begin position="70"/>
        <end position="121"/>
    </location>
</feature>
<organism evidence="3 4">
    <name type="scientific">Macaca fascicularis</name>
    <name type="common">Crab-eating macaque</name>
    <name type="synonym">Cynomolgus monkey</name>
    <dbReference type="NCBI Taxonomy" id="9541"/>
    <lineage>
        <taxon>Eukaryota</taxon>
        <taxon>Metazoa</taxon>
        <taxon>Chordata</taxon>
        <taxon>Craniata</taxon>
        <taxon>Vertebrata</taxon>
        <taxon>Euteleostomi</taxon>
        <taxon>Mammalia</taxon>
        <taxon>Eutheria</taxon>
        <taxon>Euarchontoglires</taxon>
        <taxon>Primates</taxon>
        <taxon>Haplorrhini</taxon>
        <taxon>Catarrhini</taxon>
        <taxon>Cercopithecidae</taxon>
        <taxon>Cercopithecinae</taxon>
        <taxon>Macaca</taxon>
    </lineage>
</organism>
<protein>
    <submittedName>
        <fullName evidence="3">RCC1 and BTB domain containing protein 2</fullName>
    </submittedName>
</protein>
<dbReference type="Bgee" id="ENSMFAG00000042366">
    <property type="expression patterns" value="Expressed in heart and 13 other cell types or tissues"/>
</dbReference>
<feature type="repeat" description="RCC1" evidence="2">
    <location>
        <begin position="176"/>
        <end position="228"/>
    </location>
</feature>
<reference evidence="3" key="3">
    <citation type="submission" date="2025-09" db="UniProtKB">
        <authorList>
            <consortium name="Ensembl"/>
        </authorList>
    </citation>
    <scope>IDENTIFICATION</scope>
</reference>
<proteinExistence type="predicted"/>
<dbReference type="Proteomes" id="UP000233100">
    <property type="component" value="Chromosome 17"/>
</dbReference>
<dbReference type="PROSITE" id="PS00626">
    <property type="entry name" value="RCC1_2"/>
    <property type="match status" value="1"/>
</dbReference>
<dbReference type="InterPro" id="IPR000408">
    <property type="entry name" value="Reg_chr_condens"/>
</dbReference>
<feature type="repeat" description="RCC1" evidence="2">
    <location>
        <begin position="229"/>
        <end position="283"/>
    </location>
</feature>
<evidence type="ECO:0000313" key="4">
    <source>
        <dbReference type="Proteomes" id="UP000233100"/>
    </source>
</evidence>
<dbReference type="PANTHER" id="PTHR22872:SF3">
    <property type="entry name" value="RCC1 AND BTB DOMAIN CONTAINING PROTEIN 2"/>
    <property type="match status" value="1"/>
</dbReference>
<dbReference type="PROSITE" id="PS50012">
    <property type="entry name" value="RCC1_3"/>
    <property type="match status" value="4"/>
</dbReference>
<reference evidence="3 4" key="1">
    <citation type="submission" date="2013-03" db="EMBL/GenBank/DDBJ databases">
        <authorList>
            <person name="Warren W."/>
            <person name="Wilson R.K."/>
        </authorList>
    </citation>
    <scope>NUCLEOTIDE SEQUENCE</scope>
</reference>
<dbReference type="InterPro" id="IPR009091">
    <property type="entry name" value="RCC1/BLIP-II"/>
</dbReference>
<accession>A0A2K5W0J0</accession>
<feature type="repeat" description="RCC1" evidence="2">
    <location>
        <begin position="123"/>
        <end position="175"/>
    </location>
</feature>
<dbReference type="Ensembl" id="ENSMFAT00000004774.2">
    <property type="protein sequence ID" value="ENSMFAP00000030568.2"/>
    <property type="gene ID" value="ENSMFAG00000042366.2"/>
</dbReference>
<dbReference type="PANTHER" id="PTHR22872">
    <property type="entry name" value="BTK-BINDING PROTEIN-RELATED"/>
    <property type="match status" value="1"/>
</dbReference>
<dbReference type="PRINTS" id="PR00633">
    <property type="entry name" value="RCCNDNSATION"/>
</dbReference>
<sequence length="332" mass="35575">MSALPSDLELSNPREKLTKPVQATLSSLKMLDVGKWPIFSLCSEEELQLIRQACVFGSAGNEVLYTTVNDEIFVLGTNCCGCLGLGDVQSTIEPRRLDSLSGKKIASLSYGSGPHIVLATTEGEVFTWGHNAYSQLGNGTTNHGLVPCQISTNLSNKQVIEVACGSYHSLVLTSDGEVFAWGYNNSGQVGSGSTVNQPIPRRVTGCLQNKVVVTIACGQMCCMAVVDTGEVYVWGYNGNGQLGLGSSGNQPTPCRVAALQGIRVQRDYRDCSLSLHTHVCGQDAGWARVHVGSVPGSVRDPPAPHPLLLHRRRVCLLCHSRRLVAPSLRGTR</sequence>
<evidence type="ECO:0000256" key="2">
    <source>
        <dbReference type="PROSITE-ProRule" id="PRU00235"/>
    </source>
</evidence>
<dbReference type="VEuPathDB" id="HostDB:ENSMFAG00000042366"/>
<name>A0A2K5W0J0_MACFA</name>